<dbReference type="PANTHER" id="PTHR10996">
    <property type="entry name" value="2-HYDROXYACID DEHYDROGENASE-RELATED"/>
    <property type="match status" value="1"/>
</dbReference>
<evidence type="ECO:0000256" key="4">
    <source>
        <dbReference type="ARBA" id="ARBA00052769"/>
    </source>
</evidence>
<evidence type="ECO:0000256" key="3">
    <source>
        <dbReference type="ARBA" id="ARBA00052239"/>
    </source>
</evidence>
<dbReference type="InterPro" id="IPR006139">
    <property type="entry name" value="D-isomer_2_OHA_DH_cat_dom"/>
</dbReference>
<dbReference type="Gene3D" id="3.40.50.720">
    <property type="entry name" value="NAD(P)-binding Rossmann-like Domain"/>
    <property type="match status" value="2"/>
</dbReference>
<evidence type="ECO:0000256" key="1">
    <source>
        <dbReference type="ARBA" id="ARBA00023002"/>
    </source>
</evidence>
<dbReference type="OrthoDB" id="9805416at2"/>
<evidence type="ECO:0000259" key="11">
    <source>
        <dbReference type="Pfam" id="PF02826"/>
    </source>
</evidence>
<feature type="domain" description="D-isomer specific 2-hydroxyacid dehydrogenase NAD-binding" evidence="11">
    <location>
        <begin position="109"/>
        <end position="288"/>
    </location>
</feature>
<dbReference type="InterPro" id="IPR050223">
    <property type="entry name" value="D-isomer_2-hydroxyacid_DH"/>
</dbReference>
<accession>A0A371PPM5</accession>
<feature type="domain" description="D-isomer specific 2-hydroxyacid dehydrogenase catalytic" evidence="10">
    <location>
        <begin position="12"/>
        <end position="319"/>
    </location>
</feature>
<evidence type="ECO:0000313" key="13">
    <source>
        <dbReference type="Proteomes" id="UP000261905"/>
    </source>
</evidence>
<comment type="similarity">
    <text evidence="5">Belongs to the D-isomer specific 2-hydroxyacid dehydrogenase family. GhrB subfamily.</text>
</comment>
<dbReference type="CDD" id="cd05301">
    <property type="entry name" value="GDH"/>
    <property type="match status" value="1"/>
</dbReference>
<evidence type="ECO:0000256" key="5">
    <source>
        <dbReference type="ARBA" id="ARBA00061278"/>
    </source>
</evidence>
<comment type="catalytic activity">
    <reaction evidence="2">
        <text>(R)-glycerate + NAD(+) = 3-hydroxypyruvate + NADH + H(+)</text>
        <dbReference type="Rhea" id="RHEA:17905"/>
        <dbReference type="ChEBI" id="CHEBI:15378"/>
        <dbReference type="ChEBI" id="CHEBI:16659"/>
        <dbReference type="ChEBI" id="CHEBI:17180"/>
        <dbReference type="ChEBI" id="CHEBI:57540"/>
        <dbReference type="ChEBI" id="CHEBI:57945"/>
        <dbReference type="EC" id="1.1.1.81"/>
    </reaction>
</comment>
<dbReference type="EC" id="1.1.1.81" evidence="7"/>
<evidence type="ECO:0000256" key="6">
    <source>
        <dbReference type="ARBA" id="ARBA00066661"/>
    </source>
</evidence>
<evidence type="ECO:0000256" key="2">
    <source>
        <dbReference type="ARBA" id="ARBA00051801"/>
    </source>
</evidence>
<keyword evidence="13" id="KW-1185">Reference proteome</keyword>
<name>A0A371PPM5_9BACL</name>
<dbReference type="EC" id="1.1.1.79" evidence="6"/>
<dbReference type="GO" id="GO:0030267">
    <property type="term" value="F:glyoxylate reductase (NADPH) activity"/>
    <property type="evidence" value="ECO:0007669"/>
    <property type="project" value="UniProtKB-EC"/>
</dbReference>
<comment type="caution">
    <text evidence="12">The sequence shown here is derived from an EMBL/GenBank/DDBJ whole genome shotgun (WGS) entry which is preliminary data.</text>
</comment>
<proteinExistence type="inferred from homology"/>
<dbReference type="Pfam" id="PF00389">
    <property type="entry name" value="2-Hacid_dh"/>
    <property type="match status" value="1"/>
</dbReference>
<evidence type="ECO:0000313" key="12">
    <source>
        <dbReference type="EMBL" id="REK77905.1"/>
    </source>
</evidence>
<dbReference type="PANTHER" id="PTHR10996:SF283">
    <property type="entry name" value="GLYOXYLATE_HYDROXYPYRUVATE REDUCTASE B"/>
    <property type="match status" value="1"/>
</dbReference>
<evidence type="ECO:0000259" key="10">
    <source>
        <dbReference type="Pfam" id="PF00389"/>
    </source>
</evidence>
<dbReference type="SUPFAM" id="SSF52283">
    <property type="entry name" value="Formate/glycerate dehydrogenase catalytic domain-like"/>
    <property type="match status" value="1"/>
</dbReference>
<evidence type="ECO:0000256" key="8">
    <source>
        <dbReference type="ARBA" id="ARBA00073362"/>
    </source>
</evidence>
<dbReference type="PROSITE" id="PS00065">
    <property type="entry name" value="D_2_HYDROXYACID_DH_1"/>
    <property type="match status" value="1"/>
</dbReference>
<dbReference type="AlphaFoldDB" id="A0A371PPM5"/>
<dbReference type="GO" id="GO:0005829">
    <property type="term" value="C:cytosol"/>
    <property type="evidence" value="ECO:0007669"/>
    <property type="project" value="TreeGrafter"/>
</dbReference>
<evidence type="ECO:0000256" key="9">
    <source>
        <dbReference type="RuleBase" id="RU003719"/>
    </source>
</evidence>
<dbReference type="Proteomes" id="UP000261905">
    <property type="component" value="Unassembled WGS sequence"/>
</dbReference>
<dbReference type="InterPro" id="IPR029752">
    <property type="entry name" value="D-isomer_DH_CS1"/>
</dbReference>
<reference evidence="12 13" key="1">
    <citation type="submission" date="2018-08" db="EMBL/GenBank/DDBJ databases">
        <title>Paenibacillus sp. M4BSY-1, whole genome shotgun sequence.</title>
        <authorList>
            <person name="Tuo L."/>
        </authorList>
    </citation>
    <scope>NUCLEOTIDE SEQUENCE [LARGE SCALE GENOMIC DNA]</scope>
    <source>
        <strain evidence="12 13">M4BSY-1</strain>
    </source>
</reference>
<organism evidence="12 13">
    <name type="scientific">Paenibacillus paeoniae</name>
    <dbReference type="NCBI Taxonomy" id="2292705"/>
    <lineage>
        <taxon>Bacteria</taxon>
        <taxon>Bacillati</taxon>
        <taxon>Bacillota</taxon>
        <taxon>Bacilli</taxon>
        <taxon>Bacillales</taxon>
        <taxon>Paenibacillaceae</taxon>
        <taxon>Paenibacillus</taxon>
    </lineage>
</organism>
<dbReference type="InterPro" id="IPR006140">
    <property type="entry name" value="D-isomer_DH_NAD-bd"/>
</dbReference>
<dbReference type="FunFam" id="3.40.50.720:FF:000026">
    <property type="entry name" value="Glyoxylate/hydroxypyruvate reductase B"/>
    <property type="match status" value="1"/>
</dbReference>
<protein>
    <recommendedName>
        <fullName evidence="8">Glyoxylate/hydroxypyruvate reductase B</fullName>
        <ecNumber evidence="6">1.1.1.79</ecNumber>
        <ecNumber evidence="7">1.1.1.81</ecNumber>
    </recommendedName>
</protein>
<dbReference type="EMBL" id="QUBQ01000001">
    <property type="protein sequence ID" value="REK77905.1"/>
    <property type="molecule type" value="Genomic_DNA"/>
</dbReference>
<dbReference type="InterPro" id="IPR036291">
    <property type="entry name" value="NAD(P)-bd_dom_sf"/>
</dbReference>
<dbReference type="SUPFAM" id="SSF51735">
    <property type="entry name" value="NAD(P)-binding Rossmann-fold domains"/>
    <property type="match status" value="1"/>
</dbReference>
<sequence length="324" mass="35599">MLKPTIFVDLDLPKAVLNYLAEHCSVDAWTEEDTVPREELHTRLAPAEGYLTGGRRIDESLLEAAPNLKVVSSVSVGYNHFDIDAMKRHDVTGTHTPEVLDETVADLVFALMLGSARRVAELDQYVRDGRWKRGDDGVLFGLDVHHATVGIIGMGRIGEAVARRAAHGFGMKVNYHNRSRKPEAEAKYGASYMELDELLAASDFVVMLTPLTNETKSLIGRREFRLMKSSAIFINASRGATVDEPALIEALQDGTIHAAGLDVFQQEPLPADHPLLTLPNVLLLPHIGSATEKTRDAMAMLAARNLVAVLQGEEPPHRVPEFKV</sequence>
<dbReference type="GO" id="GO:0051287">
    <property type="term" value="F:NAD binding"/>
    <property type="evidence" value="ECO:0007669"/>
    <property type="project" value="InterPro"/>
</dbReference>
<comment type="catalytic activity">
    <reaction evidence="4">
        <text>glycolate + NADP(+) = glyoxylate + NADPH + H(+)</text>
        <dbReference type="Rhea" id="RHEA:10992"/>
        <dbReference type="ChEBI" id="CHEBI:15378"/>
        <dbReference type="ChEBI" id="CHEBI:29805"/>
        <dbReference type="ChEBI" id="CHEBI:36655"/>
        <dbReference type="ChEBI" id="CHEBI:57783"/>
        <dbReference type="ChEBI" id="CHEBI:58349"/>
        <dbReference type="EC" id="1.1.1.79"/>
    </reaction>
</comment>
<dbReference type="Pfam" id="PF02826">
    <property type="entry name" value="2-Hacid_dh_C"/>
    <property type="match status" value="1"/>
</dbReference>
<gene>
    <name evidence="12" type="ORF">DX130_08665</name>
</gene>
<keyword evidence="1 9" id="KW-0560">Oxidoreductase</keyword>
<comment type="catalytic activity">
    <reaction evidence="3">
        <text>(R)-glycerate + NADP(+) = 3-hydroxypyruvate + NADPH + H(+)</text>
        <dbReference type="Rhea" id="RHEA:18657"/>
        <dbReference type="ChEBI" id="CHEBI:15378"/>
        <dbReference type="ChEBI" id="CHEBI:16659"/>
        <dbReference type="ChEBI" id="CHEBI:17180"/>
        <dbReference type="ChEBI" id="CHEBI:57783"/>
        <dbReference type="ChEBI" id="CHEBI:58349"/>
        <dbReference type="EC" id="1.1.1.81"/>
    </reaction>
</comment>
<dbReference type="GO" id="GO:0016618">
    <property type="term" value="F:hydroxypyruvate reductase [NAD(P)H] activity"/>
    <property type="evidence" value="ECO:0007669"/>
    <property type="project" value="UniProtKB-EC"/>
</dbReference>
<evidence type="ECO:0000256" key="7">
    <source>
        <dbReference type="ARBA" id="ARBA00066674"/>
    </source>
</evidence>